<evidence type="ECO:0000313" key="4">
    <source>
        <dbReference type="Proteomes" id="UP001393056"/>
    </source>
</evidence>
<accession>A0ABU9I604</accession>
<sequence>MKKTTLYLLMLIMSISFFPNTMTAAGNPSKSPATAPIEVPAHVQVQLDRLNEIKAMDKSDMTSTEKKALRKEVKVIKSSLRDSNSGIYLSVGAIIIIVLLLILLL</sequence>
<comment type="caution">
    <text evidence="3">The sequence shown here is derived from an EMBL/GenBank/DDBJ whole genome shotgun (WGS) entry which is preliminary data.</text>
</comment>
<evidence type="ECO:0008006" key="5">
    <source>
        <dbReference type="Google" id="ProtNLM"/>
    </source>
</evidence>
<keyword evidence="2" id="KW-0732">Signal</keyword>
<organism evidence="3 4">
    <name type="scientific">Flavobacterium helocola</name>
    <dbReference type="NCBI Taxonomy" id="3139139"/>
    <lineage>
        <taxon>Bacteria</taxon>
        <taxon>Pseudomonadati</taxon>
        <taxon>Bacteroidota</taxon>
        <taxon>Flavobacteriia</taxon>
        <taxon>Flavobacteriales</taxon>
        <taxon>Flavobacteriaceae</taxon>
        <taxon>Flavobacterium</taxon>
    </lineage>
</organism>
<keyword evidence="1" id="KW-0472">Membrane</keyword>
<evidence type="ECO:0000256" key="2">
    <source>
        <dbReference type="SAM" id="SignalP"/>
    </source>
</evidence>
<feature type="transmembrane region" description="Helical" evidence="1">
    <location>
        <begin position="87"/>
        <end position="104"/>
    </location>
</feature>
<evidence type="ECO:0000256" key="1">
    <source>
        <dbReference type="SAM" id="Phobius"/>
    </source>
</evidence>
<keyword evidence="4" id="KW-1185">Reference proteome</keyword>
<evidence type="ECO:0000313" key="3">
    <source>
        <dbReference type="EMBL" id="MEL1247661.1"/>
    </source>
</evidence>
<dbReference type="Proteomes" id="UP001393056">
    <property type="component" value="Unassembled WGS sequence"/>
</dbReference>
<feature type="signal peptide" evidence="2">
    <location>
        <begin position="1"/>
        <end position="24"/>
    </location>
</feature>
<dbReference type="RefSeq" id="WP_341682696.1">
    <property type="nucleotide sequence ID" value="NZ_JBBYHT010000002.1"/>
</dbReference>
<dbReference type="EMBL" id="JBBYHT010000002">
    <property type="protein sequence ID" value="MEL1247661.1"/>
    <property type="molecule type" value="Genomic_DNA"/>
</dbReference>
<keyword evidence="1" id="KW-1133">Transmembrane helix</keyword>
<proteinExistence type="predicted"/>
<feature type="chain" id="PRO_5046042001" description="Seryl-tRNA synthetase" evidence="2">
    <location>
        <begin position="25"/>
        <end position="105"/>
    </location>
</feature>
<name>A0ABU9I604_9FLAO</name>
<gene>
    <name evidence="3" type="ORF">AAEO58_06345</name>
</gene>
<keyword evidence="1" id="KW-0812">Transmembrane</keyword>
<reference evidence="3 4" key="1">
    <citation type="submission" date="2024-04" db="EMBL/GenBank/DDBJ databases">
        <title>Flavobacterium sp. DGU41 16S ribosomal RNA gene Genome sequencing and assembly.</title>
        <authorList>
            <person name="Park S."/>
        </authorList>
    </citation>
    <scope>NUCLEOTIDE SEQUENCE [LARGE SCALE GENOMIC DNA]</scope>
    <source>
        <strain evidence="3 4">DGU41</strain>
    </source>
</reference>
<protein>
    <recommendedName>
        <fullName evidence="5">Seryl-tRNA synthetase</fullName>
    </recommendedName>
</protein>